<evidence type="ECO:0000256" key="3">
    <source>
        <dbReference type="SAM" id="SignalP"/>
    </source>
</evidence>
<evidence type="ECO:0000313" key="4">
    <source>
        <dbReference type="EMBL" id="RAO73977.1"/>
    </source>
</evidence>
<feature type="region of interest" description="Disordered" evidence="1">
    <location>
        <begin position="35"/>
        <end position="101"/>
    </location>
</feature>
<comment type="caution">
    <text evidence="4">The sequence shown here is derived from an EMBL/GenBank/DDBJ whole genome shotgun (WGS) entry which is preliminary data.</text>
</comment>
<feature type="compositionally biased region" description="Polar residues" evidence="1">
    <location>
        <begin position="86"/>
        <end position="101"/>
    </location>
</feature>
<dbReference type="GO" id="GO:0000324">
    <property type="term" value="C:fungal-type vacuole"/>
    <property type="evidence" value="ECO:0007669"/>
    <property type="project" value="TreeGrafter"/>
</dbReference>
<dbReference type="AlphaFoldDB" id="A0A364LDV5"/>
<reference evidence="4 5" key="1">
    <citation type="journal article" date="2017" name="Biotechnol. Biofuels">
        <title>Differential beta-glucosidase expression as a function of carbon source availability in Talaromyces amestolkiae: a genomic and proteomic approach.</title>
        <authorList>
            <person name="de Eugenio L.I."/>
            <person name="Mendez-Liter J.A."/>
            <person name="Nieto-Dominguez M."/>
            <person name="Alonso L."/>
            <person name="Gil-Munoz J."/>
            <person name="Barriuso J."/>
            <person name="Prieto A."/>
            <person name="Martinez M.J."/>
        </authorList>
    </citation>
    <scope>NUCLEOTIDE SEQUENCE [LARGE SCALE GENOMIC DNA]</scope>
    <source>
        <strain evidence="4 5">CIB</strain>
    </source>
</reference>
<evidence type="ECO:0008006" key="6">
    <source>
        <dbReference type="Google" id="ProtNLM"/>
    </source>
</evidence>
<gene>
    <name evidence="4" type="ORF">BHQ10_009989</name>
</gene>
<evidence type="ECO:0000256" key="1">
    <source>
        <dbReference type="SAM" id="MobiDB-lite"/>
    </source>
</evidence>
<dbReference type="InterPro" id="IPR051009">
    <property type="entry name" value="PRM"/>
</dbReference>
<feature type="compositionally biased region" description="Low complexity" evidence="1">
    <location>
        <begin position="43"/>
        <end position="85"/>
    </location>
</feature>
<keyword evidence="2" id="KW-0812">Transmembrane</keyword>
<feature type="region of interest" description="Disordered" evidence="1">
    <location>
        <begin position="248"/>
        <end position="318"/>
    </location>
</feature>
<evidence type="ECO:0000256" key="2">
    <source>
        <dbReference type="SAM" id="Phobius"/>
    </source>
</evidence>
<keyword evidence="3" id="KW-0732">Signal</keyword>
<dbReference type="GeneID" id="63799203"/>
<feature type="compositionally biased region" description="Low complexity" evidence="1">
    <location>
        <begin position="280"/>
        <end position="292"/>
    </location>
</feature>
<feature type="compositionally biased region" description="Polar residues" evidence="1">
    <location>
        <begin position="201"/>
        <end position="215"/>
    </location>
</feature>
<sequence>MNILRNRMASKPTSLSLVLLATLLLLSQVHGATDTDTGLPRLSTATETSTSTTSTSTSTTTGTNTATTSTGTALPSLTSTSSTLTDIPTATVPPTSNAPYMQQSNLPEGTVFIAVGGALGLIGLSVLVWRAMVAWSINRSVRRAAYQQTKSDIKAAAVLRRSSRRKSSRRSGTSGRRRSRRETRGTSMNMEKLSRSDRQSHVSTKTPATQSSLFFSPTAGAGSHQSINRTSTFLPAGYYAAGNTAMGSHSQVNLGRSPPGTPTSPPSRGFDAPFNRSSHHLAASTSSLNLNAPPQGRVPSAYLEDLFDSHPPTRPNGQ</sequence>
<protein>
    <recommendedName>
        <fullName evidence="6">Vacuolar membrane protein</fullName>
    </recommendedName>
</protein>
<dbReference type="PANTHER" id="PTHR36089:SF1">
    <property type="entry name" value="CHITIN SYNTHASE 3 COMPLEX PROTEIN CSI2-RELATED"/>
    <property type="match status" value="1"/>
</dbReference>
<keyword evidence="2" id="KW-0472">Membrane</keyword>
<feature type="compositionally biased region" description="Basic residues" evidence="1">
    <location>
        <begin position="161"/>
        <end position="181"/>
    </location>
</feature>
<feature type="transmembrane region" description="Helical" evidence="2">
    <location>
        <begin position="111"/>
        <end position="133"/>
    </location>
</feature>
<feature type="chain" id="PRO_5017066348" description="Vacuolar membrane protein" evidence="3">
    <location>
        <begin position="32"/>
        <end position="318"/>
    </location>
</feature>
<feature type="signal peptide" evidence="3">
    <location>
        <begin position="1"/>
        <end position="31"/>
    </location>
</feature>
<keyword evidence="2" id="KW-1133">Transmembrane helix</keyword>
<evidence type="ECO:0000313" key="5">
    <source>
        <dbReference type="Proteomes" id="UP000249363"/>
    </source>
</evidence>
<dbReference type="PANTHER" id="PTHR36089">
    <property type="entry name" value="CHITIN SYNTHASE 3 COMPLEX PROTEIN CSI2-RELATED"/>
    <property type="match status" value="1"/>
</dbReference>
<dbReference type="OrthoDB" id="4065319at2759"/>
<dbReference type="EMBL" id="MIKG01000028">
    <property type="protein sequence ID" value="RAO73977.1"/>
    <property type="molecule type" value="Genomic_DNA"/>
</dbReference>
<dbReference type="Proteomes" id="UP000249363">
    <property type="component" value="Unassembled WGS sequence"/>
</dbReference>
<organism evidence="4 5">
    <name type="scientific">Talaromyces amestolkiae</name>
    <dbReference type="NCBI Taxonomy" id="1196081"/>
    <lineage>
        <taxon>Eukaryota</taxon>
        <taxon>Fungi</taxon>
        <taxon>Dikarya</taxon>
        <taxon>Ascomycota</taxon>
        <taxon>Pezizomycotina</taxon>
        <taxon>Eurotiomycetes</taxon>
        <taxon>Eurotiomycetidae</taxon>
        <taxon>Eurotiales</taxon>
        <taxon>Trichocomaceae</taxon>
        <taxon>Talaromyces</taxon>
        <taxon>Talaromyces sect. Talaromyces</taxon>
    </lineage>
</organism>
<dbReference type="RefSeq" id="XP_040738491.1">
    <property type="nucleotide sequence ID" value="XM_040882963.1"/>
</dbReference>
<feature type="region of interest" description="Disordered" evidence="1">
    <location>
        <begin position="158"/>
        <end position="227"/>
    </location>
</feature>
<name>A0A364LDV5_TALAM</name>
<keyword evidence="5" id="KW-1185">Reference proteome</keyword>
<accession>A0A364LDV5</accession>
<proteinExistence type="predicted"/>